<gene>
    <name evidence="1" type="ORF">M0R45_025898</name>
</gene>
<accession>A0AAW1WVV8</accession>
<name>A0AAW1WVV8_RUBAR</name>
<organism evidence="1 2">
    <name type="scientific">Rubus argutus</name>
    <name type="common">Southern blackberry</name>
    <dbReference type="NCBI Taxonomy" id="59490"/>
    <lineage>
        <taxon>Eukaryota</taxon>
        <taxon>Viridiplantae</taxon>
        <taxon>Streptophyta</taxon>
        <taxon>Embryophyta</taxon>
        <taxon>Tracheophyta</taxon>
        <taxon>Spermatophyta</taxon>
        <taxon>Magnoliopsida</taxon>
        <taxon>eudicotyledons</taxon>
        <taxon>Gunneridae</taxon>
        <taxon>Pentapetalae</taxon>
        <taxon>rosids</taxon>
        <taxon>fabids</taxon>
        <taxon>Rosales</taxon>
        <taxon>Rosaceae</taxon>
        <taxon>Rosoideae</taxon>
        <taxon>Rosoideae incertae sedis</taxon>
        <taxon>Rubus</taxon>
    </lineage>
</organism>
<sequence length="78" mass="7843">MLVQASGFEWRRRGVSLVAAAASTGGARMSGGGLAETGDAGLGRGAVMLNGARGDLMLRLGVRSRDTGYGLMIGGDSD</sequence>
<reference evidence="1 2" key="1">
    <citation type="journal article" date="2023" name="G3 (Bethesda)">
        <title>A chromosome-length genome assembly and annotation of blackberry (Rubus argutus, cv. 'Hillquist').</title>
        <authorList>
            <person name="Bruna T."/>
            <person name="Aryal R."/>
            <person name="Dudchenko O."/>
            <person name="Sargent D.J."/>
            <person name="Mead D."/>
            <person name="Buti M."/>
            <person name="Cavallini A."/>
            <person name="Hytonen T."/>
            <person name="Andres J."/>
            <person name="Pham M."/>
            <person name="Weisz D."/>
            <person name="Mascagni F."/>
            <person name="Usai G."/>
            <person name="Natali L."/>
            <person name="Bassil N."/>
            <person name="Fernandez G.E."/>
            <person name="Lomsadze A."/>
            <person name="Armour M."/>
            <person name="Olukolu B."/>
            <person name="Poorten T."/>
            <person name="Britton C."/>
            <person name="Davik J."/>
            <person name="Ashrafi H."/>
            <person name="Aiden E.L."/>
            <person name="Borodovsky M."/>
            <person name="Worthington M."/>
        </authorList>
    </citation>
    <scope>NUCLEOTIDE SEQUENCE [LARGE SCALE GENOMIC DNA]</scope>
    <source>
        <strain evidence="1">PI 553951</strain>
    </source>
</reference>
<comment type="caution">
    <text evidence="1">The sequence shown here is derived from an EMBL/GenBank/DDBJ whole genome shotgun (WGS) entry which is preliminary data.</text>
</comment>
<keyword evidence="2" id="KW-1185">Reference proteome</keyword>
<proteinExistence type="predicted"/>
<dbReference type="EMBL" id="JBEDUW010000005">
    <property type="protein sequence ID" value="KAK9928778.1"/>
    <property type="molecule type" value="Genomic_DNA"/>
</dbReference>
<dbReference type="Proteomes" id="UP001457282">
    <property type="component" value="Unassembled WGS sequence"/>
</dbReference>
<dbReference type="AlphaFoldDB" id="A0AAW1WVV8"/>
<evidence type="ECO:0000313" key="2">
    <source>
        <dbReference type="Proteomes" id="UP001457282"/>
    </source>
</evidence>
<protein>
    <submittedName>
        <fullName evidence="1">Uncharacterized protein</fullName>
    </submittedName>
</protein>
<evidence type="ECO:0000313" key="1">
    <source>
        <dbReference type="EMBL" id="KAK9928778.1"/>
    </source>
</evidence>